<evidence type="ECO:0000313" key="3">
    <source>
        <dbReference type="EMBL" id="ETO20899.1"/>
    </source>
</evidence>
<dbReference type="InterPro" id="IPR006015">
    <property type="entry name" value="Universal_stress_UspA"/>
</dbReference>
<feature type="domain" description="UspA" evidence="2">
    <location>
        <begin position="177"/>
        <end position="225"/>
    </location>
</feature>
<evidence type="ECO:0000313" key="4">
    <source>
        <dbReference type="Proteomes" id="UP000023152"/>
    </source>
</evidence>
<dbReference type="PRINTS" id="PR01438">
    <property type="entry name" value="UNVRSLSTRESS"/>
</dbReference>
<dbReference type="OrthoDB" id="843225at2759"/>
<organism evidence="3 4">
    <name type="scientific">Reticulomyxa filosa</name>
    <dbReference type="NCBI Taxonomy" id="46433"/>
    <lineage>
        <taxon>Eukaryota</taxon>
        <taxon>Sar</taxon>
        <taxon>Rhizaria</taxon>
        <taxon>Retaria</taxon>
        <taxon>Foraminifera</taxon>
        <taxon>Monothalamids</taxon>
        <taxon>Reticulomyxidae</taxon>
        <taxon>Reticulomyxa</taxon>
    </lineage>
</organism>
<dbReference type="EMBL" id="ASPP01012134">
    <property type="protein sequence ID" value="ETO20899.1"/>
    <property type="molecule type" value="Genomic_DNA"/>
</dbReference>
<evidence type="ECO:0000256" key="1">
    <source>
        <dbReference type="SAM" id="Phobius"/>
    </source>
</evidence>
<sequence>MTEKEEKSDKSDDTHTDDLVKQLRHDLDKIRAEGGESHLGLKTVSCKKKKKVYDHKGLRVILLSVDASEYSVKAIEWASKNTLRPTDVVVLMTVWEELIDLSTVPTAVDPIGSFFIYFILFFFFLQINNEEIQKHNEDHLVNAKKLLVSLYNAYLSKMKVLPLLVSSPNQGKPYIGKLICGAAKMLDVDLIVMGSRGLGKVKQFFMGSVSKHVVETSHCPVLIVKT</sequence>
<proteinExistence type="predicted"/>
<dbReference type="OMA" id="YALDWYC"/>
<dbReference type="Gene3D" id="3.40.50.620">
    <property type="entry name" value="HUPs"/>
    <property type="match status" value="1"/>
</dbReference>
<keyword evidence="1" id="KW-1133">Transmembrane helix</keyword>
<dbReference type="PANTHER" id="PTHR31964:SF113">
    <property type="entry name" value="USPA DOMAIN-CONTAINING PROTEIN"/>
    <property type="match status" value="1"/>
</dbReference>
<dbReference type="SUPFAM" id="SSF52402">
    <property type="entry name" value="Adenine nucleotide alpha hydrolases-like"/>
    <property type="match status" value="1"/>
</dbReference>
<keyword evidence="1" id="KW-0472">Membrane</keyword>
<evidence type="ECO:0000259" key="2">
    <source>
        <dbReference type="Pfam" id="PF00582"/>
    </source>
</evidence>
<reference evidence="3 4" key="1">
    <citation type="journal article" date="2013" name="Curr. Biol.">
        <title>The Genome of the Foraminiferan Reticulomyxa filosa.</title>
        <authorList>
            <person name="Glockner G."/>
            <person name="Hulsmann N."/>
            <person name="Schleicher M."/>
            <person name="Noegel A.A."/>
            <person name="Eichinger L."/>
            <person name="Gallinger C."/>
            <person name="Pawlowski J."/>
            <person name="Sierra R."/>
            <person name="Euteneuer U."/>
            <person name="Pillet L."/>
            <person name="Moustafa A."/>
            <person name="Platzer M."/>
            <person name="Groth M."/>
            <person name="Szafranski K."/>
            <person name="Schliwa M."/>
        </authorList>
    </citation>
    <scope>NUCLEOTIDE SEQUENCE [LARGE SCALE GENOMIC DNA]</scope>
</reference>
<dbReference type="Proteomes" id="UP000023152">
    <property type="component" value="Unassembled WGS sequence"/>
</dbReference>
<name>X6N598_RETFI</name>
<dbReference type="AlphaFoldDB" id="X6N598"/>
<keyword evidence="4" id="KW-1185">Reference proteome</keyword>
<comment type="caution">
    <text evidence="3">The sequence shown here is derived from an EMBL/GenBank/DDBJ whole genome shotgun (WGS) entry which is preliminary data.</text>
</comment>
<feature type="transmembrane region" description="Helical" evidence="1">
    <location>
        <begin position="107"/>
        <end position="125"/>
    </location>
</feature>
<gene>
    <name evidence="3" type="ORF">RFI_16310</name>
</gene>
<accession>X6N598</accession>
<protein>
    <recommendedName>
        <fullName evidence="2">UspA domain-containing protein</fullName>
    </recommendedName>
</protein>
<dbReference type="Pfam" id="PF00582">
    <property type="entry name" value="Usp"/>
    <property type="match status" value="1"/>
</dbReference>
<dbReference type="InterPro" id="IPR006016">
    <property type="entry name" value="UspA"/>
</dbReference>
<keyword evidence="1" id="KW-0812">Transmembrane</keyword>
<dbReference type="CDD" id="cd23659">
    <property type="entry name" value="USP_At3g01520-like"/>
    <property type="match status" value="1"/>
</dbReference>
<dbReference type="InterPro" id="IPR014729">
    <property type="entry name" value="Rossmann-like_a/b/a_fold"/>
</dbReference>
<dbReference type="PANTHER" id="PTHR31964">
    <property type="entry name" value="ADENINE NUCLEOTIDE ALPHA HYDROLASES-LIKE SUPERFAMILY PROTEIN"/>
    <property type="match status" value="1"/>
</dbReference>